<dbReference type="AlphaFoldDB" id="A0AAV3XMM6"/>
<dbReference type="PANTHER" id="PTHR46532">
    <property type="entry name" value="MALE FERTILITY FACTOR KL5"/>
    <property type="match status" value="1"/>
</dbReference>
<gene>
    <name evidence="3" type="ORF">PoB_000395600</name>
</gene>
<feature type="domain" description="Dynein heavy chain tail" evidence="2">
    <location>
        <begin position="238"/>
        <end position="422"/>
    </location>
</feature>
<evidence type="ECO:0000313" key="4">
    <source>
        <dbReference type="Proteomes" id="UP000735302"/>
    </source>
</evidence>
<dbReference type="InterPro" id="IPR026983">
    <property type="entry name" value="DHC"/>
</dbReference>
<proteinExistence type="inferred from homology"/>
<dbReference type="PANTHER" id="PTHR46532:SF4">
    <property type="entry name" value="AAA+ ATPASE DOMAIN-CONTAINING PROTEIN"/>
    <property type="match status" value="1"/>
</dbReference>
<dbReference type="GO" id="GO:0005858">
    <property type="term" value="C:axonemal dynein complex"/>
    <property type="evidence" value="ECO:0007669"/>
    <property type="project" value="TreeGrafter"/>
</dbReference>
<comment type="caution">
    <text evidence="3">The sequence shown here is derived from an EMBL/GenBank/DDBJ whole genome shotgun (WGS) entry which is preliminary data.</text>
</comment>
<evidence type="ECO:0000256" key="1">
    <source>
        <dbReference type="ARBA" id="ARBA00008887"/>
    </source>
</evidence>
<sequence>MLAKEMREERRSGIMKIHRYIFALAGHHLGISNEDVEEFTLDDPMFTRNLNRFLSKEETKILFLYQLAKELTFEDCGRSYANTTKYNNKAMRVLVTRGDVFPIQGRCVIFLKRAKIDLEEKTVAEEIVSSSLYLKPNTSLLGAIADLVATVYHPALKSMKNWGAITQKNNLDETKCECNNLFVAIESFQLHMQWAEQHIQDSVQLAVLDSEKMAMIDSIATVAGCLSVAHSKATVAIFEEIGTLWCQQIEMILTDAERIRREDDNTGPKKELEFWLGTTAKFNYLVQQIRETRAKMVIHLLHIVKSPVLARWQALDMKVTDMANEARDNAKYLYTLEKYCEPLYRCEPLAMIDKLAGLIGTIRLIYNYSHYYYSTAKVSSILVKITSQIVTSCKSYISDNGESNLWLMPKDILMTRLQNCIK</sequence>
<evidence type="ECO:0000259" key="2">
    <source>
        <dbReference type="Pfam" id="PF08385"/>
    </source>
</evidence>
<dbReference type="GO" id="GO:0051959">
    <property type="term" value="F:dynein light intermediate chain binding"/>
    <property type="evidence" value="ECO:0007669"/>
    <property type="project" value="InterPro"/>
</dbReference>
<dbReference type="Pfam" id="PF08385">
    <property type="entry name" value="DHC_N1"/>
    <property type="match status" value="1"/>
</dbReference>
<accession>A0AAV3XMM6</accession>
<dbReference type="GO" id="GO:0045505">
    <property type="term" value="F:dynein intermediate chain binding"/>
    <property type="evidence" value="ECO:0007669"/>
    <property type="project" value="InterPro"/>
</dbReference>
<dbReference type="GO" id="GO:0007018">
    <property type="term" value="P:microtubule-based movement"/>
    <property type="evidence" value="ECO:0007669"/>
    <property type="project" value="InterPro"/>
</dbReference>
<protein>
    <submittedName>
        <fullName evidence="3">Dynein heavy chain 8, axonemal-like</fullName>
    </submittedName>
</protein>
<dbReference type="EMBL" id="BLXT01000474">
    <property type="protein sequence ID" value="GFN77450.1"/>
    <property type="molecule type" value="Genomic_DNA"/>
</dbReference>
<dbReference type="Proteomes" id="UP000735302">
    <property type="component" value="Unassembled WGS sequence"/>
</dbReference>
<organism evidence="3 4">
    <name type="scientific">Plakobranchus ocellatus</name>
    <dbReference type="NCBI Taxonomy" id="259542"/>
    <lineage>
        <taxon>Eukaryota</taxon>
        <taxon>Metazoa</taxon>
        <taxon>Spiralia</taxon>
        <taxon>Lophotrochozoa</taxon>
        <taxon>Mollusca</taxon>
        <taxon>Gastropoda</taxon>
        <taxon>Heterobranchia</taxon>
        <taxon>Euthyneura</taxon>
        <taxon>Panpulmonata</taxon>
        <taxon>Sacoglossa</taxon>
        <taxon>Placobranchoidea</taxon>
        <taxon>Plakobranchidae</taxon>
        <taxon>Plakobranchus</taxon>
    </lineage>
</organism>
<comment type="similarity">
    <text evidence="1">Belongs to the dynein heavy chain family.</text>
</comment>
<reference evidence="3 4" key="1">
    <citation type="journal article" date="2021" name="Elife">
        <title>Chloroplast acquisition without the gene transfer in kleptoplastic sea slugs, Plakobranchus ocellatus.</title>
        <authorList>
            <person name="Maeda T."/>
            <person name="Takahashi S."/>
            <person name="Yoshida T."/>
            <person name="Shimamura S."/>
            <person name="Takaki Y."/>
            <person name="Nagai Y."/>
            <person name="Toyoda A."/>
            <person name="Suzuki Y."/>
            <person name="Arimoto A."/>
            <person name="Ishii H."/>
            <person name="Satoh N."/>
            <person name="Nishiyama T."/>
            <person name="Hasebe M."/>
            <person name="Maruyama T."/>
            <person name="Minagawa J."/>
            <person name="Obokata J."/>
            <person name="Shigenobu S."/>
        </authorList>
    </citation>
    <scope>NUCLEOTIDE SEQUENCE [LARGE SCALE GENOMIC DNA]</scope>
</reference>
<keyword evidence="4" id="KW-1185">Reference proteome</keyword>
<evidence type="ECO:0000313" key="3">
    <source>
        <dbReference type="EMBL" id="GFN77450.1"/>
    </source>
</evidence>
<name>A0AAV3XMM6_9GAST</name>
<dbReference type="InterPro" id="IPR013594">
    <property type="entry name" value="Dynein_heavy_tail"/>
</dbReference>